<evidence type="ECO:0000256" key="1">
    <source>
        <dbReference type="SAM" id="MobiDB-lite"/>
    </source>
</evidence>
<dbReference type="AlphaFoldDB" id="A0A654M556"/>
<protein>
    <submittedName>
        <fullName evidence="2">Uncharacterized protein</fullName>
    </submittedName>
</protein>
<feature type="compositionally biased region" description="Low complexity" evidence="1">
    <location>
        <begin position="143"/>
        <end position="154"/>
    </location>
</feature>
<accession>A0A654M556</accession>
<evidence type="ECO:0000313" key="3">
    <source>
        <dbReference type="Proteomes" id="UP000058925"/>
    </source>
</evidence>
<feature type="region of interest" description="Disordered" evidence="1">
    <location>
        <begin position="94"/>
        <end position="168"/>
    </location>
</feature>
<proteinExistence type="predicted"/>
<dbReference type="RefSeq" id="WP_196816859.1">
    <property type="nucleotide sequence ID" value="NZ_CP012850.1"/>
</dbReference>
<reference evidence="3" key="1">
    <citation type="submission" date="2015-10" db="EMBL/GenBank/DDBJ databases">
        <title>Niche specialization of a soil ammonia-oxidizing archaeon, Candidatus Nitrosocosmicus oleophilus.</title>
        <authorList>
            <person name="Jung M.-Y."/>
            <person name="Rhee S.-K."/>
        </authorList>
    </citation>
    <scope>NUCLEOTIDE SEQUENCE [LARGE SCALE GENOMIC DNA]</scope>
    <source>
        <strain evidence="3">MY3</strain>
    </source>
</reference>
<keyword evidence="3" id="KW-1185">Reference proteome</keyword>
<organism evidence="2 3">
    <name type="scientific">Candidatus Nitrosocosmicus oleophilus</name>
    <dbReference type="NCBI Taxonomy" id="1353260"/>
    <lineage>
        <taxon>Archaea</taxon>
        <taxon>Nitrososphaerota</taxon>
        <taxon>Nitrososphaeria</taxon>
        <taxon>Nitrososphaerales</taxon>
        <taxon>Nitrososphaeraceae</taxon>
        <taxon>Candidatus Nitrosocosmicus</taxon>
    </lineage>
</organism>
<dbReference type="GeneID" id="60423489"/>
<dbReference type="KEGG" id="taa:NMY3_03694"/>
<evidence type="ECO:0000313" key="2">
    <source>
        <dbReference type="EMBL" id="ALI37876.1"/>
    </source>
</evidence>
<name>A0A654M556_9ARCH</name>
<dbReference type="EMBL" id="CP012850">
    <property type="protein sequence ID" value="ALI37876.1"/>
    <property type="molecule type" value="Genomic_DNA"/>
</dbReference>
<dbReference type="Proteomes" id="UP000058925">
    <property type="component" value="Chromosome"/>
</dbReference>
<feature type="compositionally biased region" description="Polar residues" evidence="1">
    <location>
        <begin position="159"/>
        <end position="168"/>
    </location>
</feature>
<feature type="compositionally biased region" description="Low complexity" evidence="1">
    <location>
        <begin position="114"/>
        <end position="130"/>
    </location>
</feature>
<sequence length="168" mass="17790">MAIFIYYLFDDTKHEGINNSPNHSFNNLNIVLIPIILLTSASIVGHSDARNMTPYNCGRIPDSGTIGKVVCCAHEIGTTNGWCTKCDNTHPPSNCGPAYPVREDKGGDTTNPKDSGGVLSDNDGSSNSDLPKGIDPSTGGTFNDNSESSNQDNSKGIDPNNNGGVFNQ</sequence>
<gene>
    <name evidence="2" type="ORF">NMY3_03694</name>
</gene>